<proteinExistence type="predicted"/>
<evidence type="ECO:0000256" key="1">
    <source>
        <dbReference type="SAM" id="Coils"/>
    </source>
</evidence>
<keyword evidence="1" id="KW-0175">Coiled coil</keyword>
<sequence>MRHYKTLKVSAHVFNEKQKNSEEATKRKEKNIKPLLQTGGVALRKRLRNTKHPNDLQVADHLSSCAADMERNANVAREMRAKTEEVERLQRLLENEKKQVQSVVDEWSRKFQENSETVNSKLASLEAELARRDELEKNKVCDHCEILKKRNQIEMEEQTVRLNSAQARIDELEKRLAEGEQQMCKKREELEYILSEKDKIDNEKEEVLDELDRKTESLKEARFIMDGLREEIAAFMTESGREIPMNMKDDEKRGEVYRQLSRVIMIVEAYGRQFEQLEMRLAVEEKRERQSVHDVDVTGTINDLQYRNSELTDEVNRWLRELDGLREEKVNMQKMVSDYRAELESKSTQLERISKSLEDSQKNNTLHLQLINTLKEDYDNKINVMKQQEASWYDVMRYRITPI</sequence>
<organism evidence="2 3">
    <name type="scientific">Teladorsagia circumcincta</name>
    <name type="common">Brown stomach worm</name>
    <name type="synonym">Ostertagia circumcincta</name>
    <dbReference type="NCBI Taxonomy" id="45464"/>
    <lineage>
        <taxon>Eukaryota</taxon>
        <taxon>Metazoa</taxon>
        <taxon>Ecdysozoa</taxon>
        <taxon>Nematoda</taxon>
        <taxon>Chromadorea</taxon>
        <taxon>Rhabditida</taxon>
        <taxon>Rhabditina</taxon>
        <taxon>Rhabditomorpha</taxon>
        <taxon>Strongyloidea</taxon>
        <taxon>Trichostrongylidae</taxon>
        <taxon>Teladorsagia</taxon>
    </lineage>
</organism>
<evidence type="ECO:0000313" key="3">
    <source>
        <dbReference type="Proteomes" id="UP000230423"/>
    </source>
</evidence>
<feature type="coiled-coil region" evidence="1">
    <location>
        <begin position="66"/>
        <end position="128"/>
    </location>
</feature>
<protein>
    <submittedName>
        <fullName evidence="2">Uncharacterized protein</fullName>
    </submittedName>
</protein>
<keyword evidence="3" id="KW-1185">Reference proteome</keyword>
<dbReference type="EMBL" id="KZ346150">
    <property type="protein sequence ID" value="PIO70815.1"/>
    <property type="molecule type" value="Genomic_DNA"/>
</dbReference>
<reference evidence="2 3" key="1">
    <citation type="submission" date="2015-09" db="EMBL/GenBank/DDBJ databases">
        <title>Draft genome of the parasitic nematode Teladorsagia circumcincta isolate WARC Sus (inbred).</title>
        <authorList>
            <person name="Mitreva M."/>
        </authorList>
    </citation>
    <scope>NUCLEOTIDE SEQUENCE [LARGE SCALE GENOMIC DNA]</scope>
    <source>
        <strain evidence="2 3">S</strain>
    </source>
</reference>
<accession>A0A2G9UKQ2</accession>
<dbReference type="OrthoDB" id="5872854at2759"/>
<feature type="coiled-coil region" evidence="1">
    <location>
        <begin position="267"/>
        <end position="391"/>
    </location>
</feature>
<evidence type="ECO:0000313" key="2">
    <source>
        <dbReference type="EMBL" id="PIO70815.1"/>
    </source>
</evidence>
<dbReference type="Proteomes" id="UP000230423">
    <property type="component" value="Unassembled WGS sequence"/>
</dbReference>
<name>A0A2G9UKQ2_TELCI</name>
<dbReference type="AlphaFoldDB" id="A0A2G9UKQ2"/>
<gene>
    <name evidence="2" type="ORF">TELCIR_07316</name>
</gene>
<feature type="coiled-coil region" evidence="1">
    <location>
        <begin position="155"/>
        <end position="217"/>
    </location>
</feature>